<dbReference type="Proteomes" id="UP001530315">
    <property type="component" value="Unassembled WGS sequence"/>
</dbReference>
<dbReference type="EMBL" id="JALLAZ020001430">
    <property type="protein sequence ID" value="KAL3775141.1"/>
    <property type="molecule type" value="Genomic_DNA"/>
</dbReference>
<evidence type="ECO:0000313" key="2">
    <source>
        <dbReference type="EMBL" id="KAL3775141.1"/>
    </source>
</evidence>
<name>A0ABD3NGJ7_9STRA</name>
<dbReference type="AlphaFoldDB" id="A0ABD3NGJ7"/>
<feature type="region of interest" description="Disordered" evidence="1">
    <location>
        <begin position="144"/>
        <end position="163"/>
    </location>
</feature>
<keyword evidence="3" id="KW-1185">Reference proteome</keyword>
<reference evidence="2 3" key="1">
    <citation type="submission" date="2024-10" db="EMBL/GenBank/DDBJ databases">
        <title>Updated reference genomes for cyclostephanoid diatoms.</title>
        <authorList>
            <person name="Roberts W.R."/>
            <person name="Alverson A.J."/>
        </authorList>
    </citation>
    <scope>NUCLEOTIDE SEQUENCE [LARGE SCALE GENOMIC DNA]</scope>
    <source>
        <strain evidence="2 3">AJA276-08</strain>
    </source>
</reference>
<accession>A0ABD3NGJ7</accession>
<proteinExistence type="predicted"/>
<evidence type="ECO:0000313" key="3">
    <source>
        <dbReference type="Proteomes" id="UP001530315"/>
    </source>
</evidence>
<gene>
    <name evidence="2" type="ORF">ACHAW5_010329</name>
</gene>
<sequence>MMPRNGSVSKAGRKKLAIRSCARTSTTAAVCLLVARTASAFVGKGPTLLAIPPGSYSLHPYTKRTKEMMLFLMAEDAMPHDDPWVIMEEIKVWVVRNRGKCDLSEVKNAISDIRDECQFNIHTLEKEITIIQQTIQNAECYQSKCTSSNSPHSTHKGDGEGADAPIPTLKAVFAGYKVTIDDRMRLASAHPEDHSR</sequence>
<protein>
    <submittedName>
        <fullName evidence="2">Uncharacterized protein</fullName>
    </submittedName>
</protein>
<evidence type="ECO:0000256" key="1">
    <source>
        <dbReference type="SAM" id="MobiDB-lite"/>
    </source>
</evidence>
<organism evidence="2 3">
    <name type="scientific">Stephanodiscus triporus</name>
    <dbReference type="NCBI Taxonomy" id="2934178"/>
    <lineage>
        <taxon>Eukaryota</taxon>
        <taxon>Sar</taxon>
        <taxon>Stramenopiles</taxon>
        <taxon>Ochrophyta</taxon>
        <taxon>Bacillariophyta</taxon>
        <taxon>Coscinodiscophyceae</taxon>
        <taxon>Thalassiosirophycidae</taxon>
        <taxon>Stephanodiscales</taxon>
        <taxon>Stephanodiscaceae</taxon>
        <taxon>Stephanodiscus</taxon>
    </lineage>
</organism>
<comment type="caution">
    <text evidence="2">The sequence shown here is derived from an EMBL/GenBank/DDBJ whole genome shotgun (WGS) entry which is preliminary data.</text>
</comment>